<dbReference type="InterPro" id="IPR038109">
    <property type="entry name" value="DNA_bind_recomb_sf"/>
</dbReference>
<evidence type="ECO:0000313" key="5">
    <source>
        <dbReference type="Proteomes" id="UP000016662"/>
    </source>
</evidence>
<dbReference type="GO" id="GO:0000150">
    <property type="term" value="F:DNA strand exchange activity"/>
    <property type="evidence" value="ECO:0007669"/>
    <property type="project" value="InterPro"/>
</dbReference>
<reference evidence="4 5" key="1">
    <citation type="submission" date="2013-07" db="EMBL/GenBank/DDBJ databases">
        <authorList>
            <person name="Weinstock G."/>
            <person name="Sodergren E."/>
            <person name="Wylie T."/>
            <person name="Fulton L."/>
            <person name="Fulton R."/>
            <person name="Fronick C."/>
            <person name="O'Laughlin M."/>
            <person name="Godfrey J."/>
            <person name="Miner T."/>
            <person name="Herter B."/>
            <person name="Appelbaum E."/>
            <person name="Cordes M."/>
            <person name="Lek S."/>
            <person name="Wollam A."/>
            <person name="Pepin K.H."/>
            <person name="Palsikar V.B."/>
            <person name="Mitreva M."/>
            <person name="Wilson R.K."/>
        </authorList>
    </citation>
    <scope>NUCLEOTIDE SEQUENCE [LARGE SCALE GENOMIC DNA]</scope>
    <source>
        <strain evidence="4 5">ATCC 27760</strain>
    </source>
</reference>
<dbReference type="InterPro" id="IPR050639">
    <property type="entry name" value="SSR_resolvase"/>
</dbReference>
<feature type="domain" description="Resolvase/invertase-type recombinase catalytic" evidence="2">
    <location>
        <begin position="26"/>
        <end position="174"/>
    </location>
</feature>
<dbReference type="InterPro" id="IPR011109">
    <property type="entry name" value="DNA_bind_recombinase_dom"/>
</dbReference>
<gene>
    <name evidence="4" type="ORF">RUMCAL_00621</name>
</gene>
<sequence>MATVLKIPAKFHPITHLPETKVQKRRVAAYARVSTDSEEQQTSYAAQVDRYTKYIQERADWEFVAVYTDEGISALNTKHRDGFNRMVADALDGKIDLIVTKSVSRFARNTVDSLTTVRKLKEKGVEVFFEKENIYTLDSKGELLITIMSSLAQEESRSISENVTWGQRKRMADGKVSLPYKHFLGYRKGADGLPEIVPEEAEIVRNIYRWFMEGKTPTGIARTLTEQGVPTPAGKEQWCSSTVKSILTNEKYKGSALLQKRFTVDFLTKKSKVNEGEVPQYYIEESHPAIIEPEEFELVQAELLRRQNLRRQYNGKSVFAARLVCGDCGNFFGAKVWHSNSKYRQVIWQCNHKFQGVCKCQTPHLQESVIQQRFQAAVQELLQKRKAILENCQVMLELLTDCTDLEYQLQELEMQKMQISEQVQGYVRENSEIVQDQEKYEERYQALVGQYEPLQKQETALQERRAERLARREQIQGFQRVLNGQDGMLPEFDTQLWLAAVEKAVVHRDGKIVFVLKDGTELVQEI</sequence>
<evidence type="ECO:0000256" key="1">
    <source>
        <dbReference type="SAM" id="Coils"/>
    </source>
</evidence>
<dbReference type="PATRIC" id="fig|411473.3.peg.488"/>
<dbReference type="Gene3D" id="3.90.1750.20">
    <property type="entry name" value="Putative Large Serine Recombinase, Chain B, Domain 2"/>
    <property type="match status" value="1"/>
</dbReference>
<dbReference type="PANTHER" id="PTHR30461">
    <property type="entry name" value="DNA-INVERTASE FROM LAMBDOID PROPHAGE"/>
    <property type="match status" value="1"/>
</dbReference>
<dbReference type="eggNOG" id="COG1961">
    <property type="taxonomic scope" value="Bacteria"/>
</dbReference>
<dbReference type="PROSITE" id="PS51736">
    <property type="entry name" value="RECOMBINASES_3"/>
    <property type="match status" value="1"/>
</dbReference>
<dbReference type="OrthoDB" id="9769353at2"/>
<dbReference type="GO" id="GO:0003677">
    <property type="term" value="F:DNA binding"/>
    <property type="evidence" value="ECO:0007669"/>
    <property type="project" value="InterPro"/>
</dbReference>
<dbReference type="SMART" id="SM00857">
    <property type="entry name" value="Resolvase"/>
    <property type="match status" value="1"/>
</dbReference>
<keyword evidence="1" id="KW-0175">Coiled coil</keyword>
<comment type="caution">
    <text evidence="4">The sequence shown here is derived from an EMBL/GenBank/DDBJ whole genome shotgun (WGS) entry which is preliminary data.</text>
</comment>
<dbReference type="Pfam" id="PF07508">
    <property type="entry name" value="Recombinase"/>
    <property type="match status" value="1"/>
</dbReference>
<feature type="domain" description="Recombinase" evidence="3">
    <location>
        <begin position="183"/>
        <end position="309"/>
    </location>
</feature>
<name>U2MCH2_9FIRM</name>
<dbReference type="AlphaFoldDB" id="U2MCH2"/>
<dbReference type="PANTHER" id="PTHR30461:SF23">
    <property type="entry name" value="DNA RECOMBINASE-RELATED"/>
    <property type="match status" value="1"/>
</dbReference>
<accession>U2MCH2</accession>
<dbReference type="InterPro" id="IPR025827">
    <property type="entry name" value="Zn_ribbon_recom_dom"/>
</dbReference>
<keyword evidence="5" id="KW-1185">Reference proteome</keyword>
<evidence type="ECO:0000259" key="2">
    <source>
        <dbReference type="PROSITE" id="PS51736"/>
    </source>
</evidence>
<dbReference type="STRING" id="411473.RUMCAL_00621"/>
<proteinExistence type="predicted"/>
<dbReference type="CDD" id="cd00338">
    <property type="entry name" value="Ser_Recombinase"/>
    <property type="match status" value="1"/>
</dbReference>
<evidence type="ECO:0000259" key="3">
    <source>
        <dbReference type="PROSITE" id="PS51737"/>
    </source>
</evidence>
<dbReference type="HOGENOM" id="CLU_010686_0_5_9"/>
<dbReference type="Gene3D" id="3.40.50.1390">
    <property type="entry name" value="Resolvase, N-terminal catalytic domain"/>
    <property type="match status" value="1"/>
</dbReference>
<dbReference type="EMBL" id="AWVF01000075">
    <property type="protein sequence ID" value="ERJ96993.1"/>
    <property type="molecule type" value="Genomic_DNA"/>
</dbReference>
<dbReference type="SUPFAM" id="SSF53041">
    <property type="entry name" value="Resolvase-like"/>
    <property type="match status" value="1"/>
</dbReference>
<dbReference type="PROSITE" id="PS51737">
    <property type="entry name" value="RECOMBINASE_DNA_BIND"/>
    <property type="match status" value="1"/>
</dbReference>
<protein>
    <submittedName>
        <fullName evidence="4">Resolvase protein</fullName>
    </submittedName>
</protein>
<dbReference type="Pfam" id="PF13408">
    <property type="entry name" value="Zn_ribbon_recom"/>
    <property type="match status" value="1"/>
</dbReference>
<dbReference type="RefSeq" id="WP_021682044.1">
    <property type="nucleotide sequence ID" value="NZ_KI260392.1"/>
</dbReference>
<evidence type="ECO:0000313" key="4">
    <source>
        <dbReference type="EMBL" id="ERJ96993.1"/>
    </source>
</evidence>
<organism evidence="4 5">
    <name type="scientific">Ruminococcus callidus ATCC 27760</name>
    <dbReference type="NCBI Taxonomy" id="411473"/>
    <lineage>
        <taxon>Bacteria</taxon>
        <taxon>Bacillati</taxon>
        <taxon>Bacillota</taxon>
        <taxon>Clostridia</taxon>
        <taxon>Eubacteriales</taxon>
        <taxon>Oscillospiraceae</taxon>
        <taxon>Ruminococcus</taxon>
    </lineage>
</organism>
<dbReference type="Proteomes" id="UP000016662">
    <property type="component" value="Unassembled WGS sequence"/>
</dbReference>
<dbReference type="InterPro" id="IPR006119">
    <property type="entry name" value="Resolv_N"/>
</dbReference>
<dbReference type="InterPro" id="IPR036162">
    <property type="entry name" value="Resolvase-like_N_sf"/>
</dbReference>
<dbReference type="Pfam" id="PF00239">
    <property type="entry name" value="Resolvase"/>
    <property type="match status" value="1"/>
</dbReference>
<feature type="coiled-coil region" evidence="1">
    <location>
        <begin position="395"/>
        <end position="429"/>
    </location>
</feature>